<feature type="compositionally biased region" description="Basic and acidic residues" evidence="1">
    <location>
        <begin position="129"/>
        <end position="144"/>
    </location>
</feature>
<feature type="region of interest" description="Disordered" evidence="1">
    <location>
        <begin position="123"/>
        <end position="146"/>
    </location>
</feature>
<dbReference type="Proteomes" id="UP000005940">
    <property type="component" value="Chromosome"/>
</dbReference>
<dbReference type="EMBL" id="CP029159">
    <property type="protein sequence ID" value="QKM67871.1"/>
    <property type="molecule type" value="Genomic_DNA"/>
</dbReference>
<organism evidence="2 3">
    <name type="scientific">Streptomyces tsukubensis (strain DSM 42081 / NBRC 108919 / NRRL 18488 / 9993)</name>
    <dbReference type="NCBI Taxonomy" id="1114943"/>
    <lineage>
        <taxon>Bacteria</taxon>
        <taxon>Bacillati</taxon>
        <taxon>Actinomycetota</taxon>
        <taxon>Actinomycetes</taxon>
        <taxon>Kitasatosporales</taxon>
        <taxon>Streptomycetaceae</taxon>
        <taxon>Streptomyces</taxon>
    </lineage>
</organism>
<reference evidence="2 3" key="1">
    <citation type="journal article" date="2012" name="J. Bacteriol.">
        <title>Draft genome of Streptomyces tsukubaensis NRRL 18488, the producer of the clinically important immunosuppressant tacrolimus (FK506).</title>
        <authorList>
            <person name="Barreiro C."/>
            <person name="Prieto C."/>
            <person name="Sola-Landa A."/>
            <person name="Solera E."/>
            <person name="Martinez-Castro M."/>
            <person name="Perez-Redondo R."/>
            <person name="Garcia-Estrada C."/>
            <person name="Aparicio J.F."/>
            <person name="Fernandez-Martinez L.T."/>
            <person name="Santos-Aberturas J."/>
            <person name="Salehi-Najafabadi Z."/>
            <person name="Rodriguez-Garcia A."/>
            <person name="Tauch A."/>
            <person name="Martin J.F."/>
        </authorList>
    </citation>
    <scope>NUCLEOTIDE SEQUENCE [LARGE SCALE GENOMIC DNA]</scope>
    <source>
        <strain evidence="3">DSM 42081 / NBRC 108919 / NRRL 18488 / 9993</strain>
    </source>
</reference>
<protein>
    <submittedName>
        <fullName evidence="2">Uncharacterized protein</fullName>
    </submittedName>
</protein>
<gene>
    <name evidence="2" type="ORF">STSU_012505</name>
</gene>
<dbReference type="PROSITE" id="PS51257">
    <property type="entry name" value="PROKAR_LIPOPROTEIN"/>
    <property type="match status" value="1"/>
</dbReference>
<dbReference type="RefSeq" id="WP_006347056.1">
    <property type="nucleotide sequence ID" value="NZ_CP029159.1"/>
</dbReference>
<dbReference type="AlphaFoldDB" id="I2N4Y5"/>
<feature type="region of interest" description="Disordered" evidence="1">
    <location>
        <begin position="188"/>
        <end position="209"/>
    </location>
</feature>
<proteinExistence type="predicted"/>
<accession>I2N4Y5</accession>
<evidence type="ECO:0000313" key="2">
    <source>
        <dbReference type="EMBL" id="QKM67871.1"/>
    </source>
</evidence>
<keyword evidence="3" id="KW-1185">Reference proteome</keyword>
<sequence length="209" mass="21388">MTRTGTRRGTAALLGATAVALLLGGCGIRPTQVPVDGGPAPSRMPCAVTGEGGSQTRPQAVPVRIYLVCASQLVAVDRTAELPVAKSSDSGLQVARALVAELQKEPSQAEREAGLQTFVRPPITVSAPRDGDPEDTYRLSRQPEDLPPEALSQLVCTLAESRAAAGSGGVVLGGPGGYAPRVYDCAATTKSHPKSPAPGRVASRGVASR</sequence>
<name>I2N4Y5_STRT9</name>
<evidence type="ECO:0000256" key="1">
    <source>
        <dbReference type="SAM" id="MobiDB-lite"/>
    </source>
</evidence>
<evidence type="ECO:0000313" key="3">
    <source>
        <dbReference type="Proteomes" id="UP000005940"/>
    </source>
</evidence>